<evidence type="ECO:0000259" key="1">
    <source>
        <dbReference type="Pfam" id="PF13391"/>
    </source>
</evidence>
<comment type="caution">
    <text evidence="2">The sequence shown here is derived from an EMBL/GenBank/DDBJ whole genome shotgun (WGS) entry which is preliminary data.</text>
</comment>
<dbReference type="AlphaFoldDB" id="A0AAD6XQC3"/>
<proteinExistence type="predicted"/>
<protein>
    <recommendedName>
        <fullName evidence="1">HNH nuclease domain-containing protein</fullName>
    </recommendedName>
</protein>
<accession>A0AAD6XQC3</accession>
<name>A0AAD6XQC3_9AGAR</name>
<feature type="domain" description="HNH nuclease" evidence="1">
    <location>
        <begin position="123"/>
        <end position="186"/>
    </location>
</feature>
<sequence length="337" mass="37546">MADLPEPLTFDLYLAPELPSLHLSIPASIVSSLCSYPVKYLRYVAYCILGVGGAITTGGIQLSDEDDIPPGVYYYNWDSNGDASDEPLVLDVCAQASESRDVAEDNHTRESFRNDLAERDVSCIFTNAALSQCQRAHIVPFSRGDVGIEHIVNNRLHEDVANLTSINDTRNGMLLSNTIHPMFDAKKAVVLKTPNRVLSTSDIPANNSEIKLYGDVVYSRDPRYTLHWLHGTEQEQRIVANHTDAAFKNHSKIPKPASILLDYNYGVAALKWWGRGNDALLKNRERLRAEHDSLIVADVDSARQSQAEELVLRLWANTPAARTRREKQRGSGAMAYK</sequence>
<dbReference type="InterPro" id="IPR003615">
    <property type="entry name" value="HNH_nuc"/>
</dbReference>
<reference evidence="2" key="1">
    <citation type="submission" date="2023-03" db="EMBL/GenBank/DDBJ databases">
        <title>Massive genome expansion in bonnet fungi (Mycena s.s.) driven by repeated elements and novel gene families across ecological guilds.</title>
        <authorList>
            <consortium name="Lawrence Berkeley National Laboratory"/>
            <person name="Harder C.B."/>
            <person name="Miyauchi S."/>
            <person name="Viragh M."/>
            <person name="Kuo A."/>
            <person name="Thoen E."/>
            <person name="Andreopoulos B."/>
            <person name="Lu D."/>
            <person name="Skrede I."/>
            <person name="Drula E."/>
            <person name="Henrissat B."/>
            <person name="Morin E."/>
            <person name="Kohler A."/>
            <person name="Barry K."/>
            <person name="LaButti K."/>
            <person name="Morin E."/>
            <person name="Salamov A."/>
            <person name="Lipzen A."/>
            <person name="Mereny Z."/>
            <person name="Hegedus B."/>
            <person name="Baldrian P."/>
            <person name="Stursova M."/>
            <person name="Weitz H."/>
            <person name="Taylor A."/>
            <person name="Grigoriev I.V."/>
            <person name="Nagy L.G."/>
            <person name="Martin F."/>
            <person name="Kauserud H."/>
        </authorList>
    </citation>
    <scope>NUCLEOTIDE SEQUENCE</scope>
    <source>
        <strain evidence="2">CBHHK173m</strain>
    </source>
</reference>
<organism evidence="2 3">
    <name type="scientific">Mycena belliarum</name>
    <dbReference type="NCBI Taxonomy" id="1033014"/>
    <lineage>
        <taxon>Eukaryota</taxon>
        <taxon>Fungi</taxon>
        <taxon>Dikarya</taxon>
        <taxon>Basidiomycota</taxon>
        <taxon>Agaricomycotina</taxon>
        <taxon>Agaricomycetes</taxon>
        <taxon>Agaricomycetidae</taxon>
        <taxon>Agaricales</taxon>
        <taxon>Marasmiineae</taxon>
        <taxon>Mycenaceae</taxon>
        <taxon>Mycena</taxon>
    </lineage>
</organism>
<gene>
    <name evidence="2" type="ORF">B0H15DRAFT_836667</name>
</gene>
<evidence type="ECO:0000313" key="2">
    <source>
        <dbReference type="EMBL" id="KAJ7091567.1"/>
    </source>
</evidence>
<dbReference type="Pfam" id="PF13391">
    <property type="entry name" value="HNH_2"/>
    <property type="match status" value="1"/>
</dbReference>
<evidence type="ECO:0000313" key="3">
    <source>
        <dbReference type="Proteomes" id="UP001222325"/>
    </source>
</evidence>
<keyword evidence="3" id="KW-1185">Reference proteome</keyword>
<dbReference type="Proteomes" id="UP001222325">
    <property type="component" value="Unassembled WGS sequence"/>
</dbReference>
<dbReference type="EMBL" id="JARJCN010000020">
    <property type="protein sequence ID" value="KAJ7091567.1"/>
    <property type="molecule type" value="Genomic_DNA"/>
</dbReference>